<sequence length="369" mass="42789">MSSNKDLGPPNIGSLKCETWWRKHQPFLDNSGYRLRPKFDPSWRPPWQTNHEMYKSEERALHSSPYIMDAMRVQDGKKVMLKRVSKSEFPLEVELSVFLSSSPLSEDPCNHCVPIHDVLQSPRDSDYHILVMPRLHKFHSPSFDTVGELVECFRQILEGVELLHRHFIAPRDLTLLNVILDGSQLYPKGFHPAKTWANESYTGWAKHTTRTECWARYFVIDFGMTRRYVPPEIPYEPVSRCGNRYVPLGNMYFYVRTHRPLQFLVPLVDDMVQKGPSLRPTINEVVHSFAILCNSLTKYHLRKPSNPRANPVFQRARQLRHIATLLPPLPISKFPVFPVAGDQHLRPVYTLIPGEAQLDKKQESLETTD</sequence>
<accession>A0AA39MTZ8</accession>
<feature type="domain" description="Protein kinase" evidence="1">
    <location>
        <begin position="66"/>
        <end position="290"/>
    </location>
</feature>
<evidence type="ECO:0000313" key="3">
    <source>
        <dbReference type="Proteomes" id="UP001175226"/>
    </source>
</evidence>
<protein>
    <recommendedName>
        <fullName evidence="1">Protein kinase domain-containing protein</fullName>
    </recommendedName>
</protein>
<dbReference type="EMBL" id="JAUEPT010000015">
    <property type="protein sequence ID" value="KAK0445745.1"/>
    <property type="molecule type" value="Genomic_DNA"/>
</dbReference>
<dbReference type="Gene3D" id="1.10.510.10">
    <property type="entry name" value="Transferase(Phosphotransferase) domain 1"/>
    <property type="match status" value="1"/>
</dbReference>
<dbReference type="Proteomes" id="UP001175226">
    <property type="component" value="Unassembled WGS sequence"/>
</dbReference>
<dbReference type="InterPro" id="IPR000719">
    <property type="entry name" value="Prot_kinase_dom"/>
</dbReference>
<dbReference type="AlphaFoldDB" id="A0AA39MTZ8"/>
<dbReference type="GO" id="GO:0005524">
    <property type="term" value="F:ATP binding"/>
    <property type="evidence" value="ECO:0007669"/>
    <property type="project" value="InterPro"/>
</dbReference>
<evidence type="ECO:0000313" key="2">
    <source>
        <dbReference type="EMBL" id="KAK0445745.1"/>
    </source>
</evidence>
<proteinExistence type="predicted"/>
<dbReference type="GO" id="GO:0004672">
    <property type="term" value="F:protein kinase activity"/>
    <property type="evidence" value="ECO:0007669"/>
    <property type="project" value="InterPro"/>
</dbReference>
<dbReference type="SMART" id="SM00220">
    <property type="entry name" value="S_TKc"/>
    <property type="match status" value="1"/>
</dbReference>
<reference evidence="2" key="1">
    <citation type="submission" date="2023-06" db="EMBL/GenBank/DDBJ databases">
        <authorList>
            <consortium name="Lawrence Berkeley National Laboratory"/>
            <person name="Ahrendt S."/>
            <person name="Sahu N."/>
            <person name="Indic B."/>
            <person name="Wong-Bajracharya J."/>
            <person name="Merenyi Z."/>
            <person name="Ke H.-M."/>
            <person name="Monk M."/>
            <person name="Kocsube S."/>
            <person name="Drula E."/>
            <person name="Lipzen A."/>
            <person name="Balint B."/>
            <person name="Henrissat B."/>
            <person name="Andreopoulos B."/>
            <person name="Martin F.M."/>
            <person name="Harder C.B."/>
            <person name="Rigling D."/>
            <person name="Ford K.L."/>
            <person name="Foster G.D."/>
            <person name="Pangilinan J."/>
            <person name="Papanicolaou A."/>
            <person name="Barry K."/>
            <person name="LaButti K."/>
            <person name="Viragh M."/>
            <person name="Koriabine M."/>
            <person name="Yan M."/>
            <person name="Riley R."/>
            <person name="Champramary S."/>
            <person name="Plett K.L."/>
            <person name="Tsai I.J."/>
            <person name="Slot J."/>
            <person name="Sipos G."/>
            <person name="Plett J."/>
            <person name="Nagy L.G."/>
            <person name="Grigoriev I.V."/>
        </authorList>
    </citation>
    <scope>NUCLEOTIDE SEQUENCE</scope>
    <source>
        <strain evidence="2">FPL87.14</strain>
    </source>
</reference>
<keyword evidence="3" id="KW-1185">Reference proteome</keyword>
<dbReference type="SUPFAM" id="SSF56112">
    <property type="entry name" value="Protein kinase-like (PK-like)"/>
    <property type="match status" value="1"/>
</dbReference>
<gene>
    <name evidence="2" type="ORF">EV421DRAFT_1902112</name>
</gene>
<name>A0AA39MTZ8_9AGAR</name>
<organism evidence="2 3">
    <name type="scientific">Armillaria borealis</name>
    <dbReference type="NCBI Taxonomy" id="47425"/>
    <lineage>
        <taxon>Eukaryota</taxon>
        <taxon>Fungi</taxon>
        <taxon>Dikarya</taxon>
        <taxon>Basidiomycota</taxon>
        <taxon>Agaricomycotina</taxon>
        <taxon>Agaricomycetes</taxon>
        <taxon>Agaricomycetidae</taxon>
        <taxon>Agaricales</taxon>
        <taxon>Marasmiineae</taxon>
        <taxon>Physalacriaceae</taxon>
        <taxon>Armillaria</taxon>
    </lineage>
</organism>
<comment type="caution">
    <text evidence="2">The sequence shown here is derived from an EMBL/GenBank/DDBJ whole genome shotgun (WGS) entry which is preliminary data.</text>
</comment>
<evidence type="ECO:0000259" key="1">
    <source>
        <dbReference type="SMART" id="SM00220"/>
    </source>
</evidence>
<dbReference type="InterPro" id="IPR011009">
    <property type="entry name" value="Kinase-like_dom_sf"/>
</dbReference>